<dbReference type="Gene3D" id="3.40.50.300">
    <property type="entry name" value="P-loop containing nucleotide triphosphate hydrolases"/>
    <property type="match status" value="1"/>
</dbReference>
<dbReference type="Proteomes" id="UP000639396">
    <property type="component" value="Unassembled WGS sequence"/>
</dbReference>
<dbReference type="SUPFAM" id="SSF52540">
    <property type="entry name" value="P-loop containing nucleoside triphosphate hydrolases"/>
    <property type="match status" value="1"/>
</dbReference>
<dbReference type="InterPro" id="IPR003439">
    <property type="entry name" value="ABC_transporter-like_ATP-bd"/>
</dbReference>
<dbReference type="SMART" id="SM00382">
    <property type="entry name" value="AAA"/>
    <property type="match status" value="1"/>
</dbReference>
<dbReference type="PROSITE" id="PS50893">
    <property type="entry name" value="ABC_TRANSPORTER_2"/>
    <property type="match status" value="1"/>
</dbReference>
<proteinExistence type="predicted"/>
<sequence length="208" mass="23357">MSRIIIQNVTKTFKDKVVFQNLNLTIEQGEFVIFSGPSGCGKTTLLNMIGALESTEQGSILVDGVDLRVKKHHLSYFRTKVGFLFQNFALVDNKTVKENLKLIRKDCRTGLTIEEALRRVGLEDKLNKKVYTLSGGEQQRIALARLMLKRCELILADEPTGSLDRHNAETVLGIVKEFNEAGKTVILVTHDEEIKKRGGRVIELTKTT</sequence>
<evidence type="ECO:0000256" key="2">
    <source>
        <dbReference type="ARBA" id="ARBA00022840"/>
    </source>
</evidence>
<evidence type="ECO:0000313" key="5">
    <source>
        <dbReference type="Proteomes" id="UP000639396"/>
    </source>
</evidence>
<evidence type="ECO:0000259" key="3">
    <source>
        <dbReference type="PROSITE" id="PS50893"/>
    </source>
</evidence>
<name>A0A927C6B1_9BACL</name>
<keyword evidence="2 4" id="KW-0067">ATP-binding</keyword>
<dbReference type="GO" id="GO:0005886">
    <property type="term" value="C:plasma membrane"/>
    <property type="evidence" value="ECO:0007669"/>
    <property type="project" value="TreeGrafter"/>
</dbReference>
<feature type="domain" description="ABC transporter" evidence="3">
    <location>
        <begin position="4"/>
        <end position="206"/>
    </location>
</feature>
<dbReference type="InterPro" id="IPR027417">
    <property type="entry name" value="P-loop_NTPase"/>
</dbReference>
<dbReference type="InterPro" id="IPR003593">
    <property type="entry name" value="AAA+_ATPase"/>
</dbReference>
<dbReference type="InterPro" id="IPR017871">
    <property type="entry name" value="ABC_transporter-like_CS"/>
</dbReference>
<dbReference type="InterPro" id="IPR015854">
    <property type="entry name" value="ABC_transpr_LolD-like"/>
</dbReference>
<reference evidence="4" key="1">
    <citation type="submission" date="2020-09" db="EMBL/GenBank/DDBJ databases">
        <title>A novel bacterium of genus Paenibacillus, isolated from South China Sea.</title>
        <authorList>
            <person name="Huang H."/>
            <person name="Mo K."/>
            <person name="Hu Y."/>
        </authorList>
    </citation>
    <scope>NUCLEOTIDE SEQUENCE</scope>
    <source>
        <strain evidence="4">IB182363</strain>
    </source>
</reference>
<gene>
    <name evidence="4" type="ORF">IDH45_02000</name>
</gene>
<dbReference type="PANTHER" id="PTHR24220:SF86">
    <property type="entry name" value="ABC TRANSPORTER ABCH.1"/>
    <property type="match status" value="1"/>
</dbReference>
<dbReference type="PANTHER" id="PTHR24220">
    <property type="entry name" value="IMPORT ATP-BINDING PROTEIN"/>
    <property type="match status" value="1"/>
</dbReference>
<evidence type="ECO:0000313" key="4">
    <source>
        <dbReference type="EMBL" id="MBD2860757.1"/>
    </source>
</evidence>
<dbReference type="AlphaFoldDB" id="A0A927C6B1"/>
<dbReference type="GO" id="GO:0005524">
    <property type="term" value="F:ATP binding"/>
    <property type="evidence" value="ECO:0007669"/>
    <property type="project" value="UniProtKB-KW"/>
</dbReference>
<dbReference type="GO" id="GO:0022857">
    <property type="term" value="F:transmembrane transporter activity"/>
    <property type="evidence" value="ECO:0007669"/>
    <property type="project" value="TreeGrafter"/>
</dbReference>
<keyword evidence="1" id="KW-0547">Nucleotide-binding</keyword>
<dbReference type="EMBL" id="JACXJA010000003">
    <property type="protein sequence ID" value="MBD2860757.1"/>
    <property type="molecule type" value="Genomic_DNA"/>
</dbReference>
<accession>A0A927C6B1</accession>
<organism evidence="4 5">
    <name type="scientific">Paenibacillus oceani</name>
    <dbReference type="NCBI Taxonomy" id="2772510"/>
    <lineage>
        <taxon>Bacteria</taxon>
        <taxon>Bacillati</taxon>
        <taxon>Bacillota</taxon>
        <taxon>Bacilli</taxon>
        <taxon>Bacillales</taxon>
        <taxon>Paenibacillaceae</taxon>
        <taxon>Paenibacillus</taxon>
    </lineage>
</organism>
<comment type="caution">
    <text evidence="4">The sequence shown here is derived from an EMBL/GenBank/DDBJ whole genome shotgun (WGS) entry which is preliminary data.</text>
</comment>
<dbReference type="PROSITE" id="PS00211">
    <property type="entry name" value="ABC_TRANSPORTER_1"/>
    <property type="match status" value="1"/>
</dbReference>
<evidence type="ECO:0000256" key="1">
    <source>
        <dbReference type="ARBA" id="ARBA00022741"/>
    </source>
</evidence>
<dbReference type="RefSeq" id="WP_190924179.1">
    <property type="nucleotide sequence ID" value="NZ_JACXJA010000003.1"/>
</dbReference>
<dbReference type="Pfam" id="PF00005">
    <property type="entry name" value="ABC_tran"/>
    <property type="match status" value="1"/>
</dbReference>
<keyword evidence="5" id="KW-1185">Reference proteome</keyword>
<dbReference type="GO" id="GO:0016887">
    <property type="term" value="F:ATP hydrolysis activity"/>
    <property type="evidence" value="ECO:0007669"/>
    <property type="project" value="InterPro"/>
</dbReference>
<protein>
    <submittedName>
        <fullName evidence="4">ATP-binding cassette domain-containing protein</fullName>
    </submittedName>
</protein>